<comment type="caution">
    <text evidence="2">The sequence shown here is derived from an EMBL/GenBank/DDBJ whole genome shotgun (WGS) entry which is preliminary data.</text>
</comment>
<organism evidence="2 3">
    <name type="scientific">Puccinia striiformis</name>
    <dbReference type="NCBI Taxonomy" id="27350"/>
    <lineage>
        <taxon>Eukaryota</taxon>
        <taxon>Fungi</taxon>
        <taxon>Dikarya</taxon>
        <taxon>Basidiomycota</taxon>
        <taxon>Pucciniomycotina</taxon>
        <taxon>Pucciniomycetes</taxon>
        <taxon>Pucciniales</taxon>
        <taxon>Pucciniaceae</taxon>
        <taxon>Puccinia</taxon>
    </lineage>
</organism>
<protein>
    <submittedName>
        <fullName evidence="2">Uncharacterized protein</fullName>
    </submittedName>
</protein>
<name>A0A2S4WN91_9BASI</name>
<keyword evidence="3" id="KW-1185">Reference proteome</keyword>
<dbReference type="Proteomes" id="UP000238274">
    <property type="component" value="Unassembled WGS sequence"/>
</dbReference>
<evidence type="ECO:0000313" key="2">
    <source>
        <dbReference type="EMBL" id="POW23238.1"/>
    </source>
</evidence>
<gene>
    <name evidence="2" type="ORF">PSHT_00382</name>
</gene>
<feature type="compositionally biased region" description="Acidic residues" evidence="1">
    <location>
        <begin position="286"/>
        <end position="308"/>
    </location>
</feature>
<dbReference type="VEuPathDB" id="FungiDB:PSTT_00326"/>
<dbReference type="VEuPathDB" id="FungiDB:PSHT_00382"/>
<accession>A0A2S4WN91</accession>
<evidence type="ECO:0000313" key="3">
    <source>
        <dbReference type="Proteomes" id="UP000238274"/>
    </source>
</evidence>
<sequence length="334" mass="36163">MTTSRTPNHPAIVSGLFEAIEQSSAPTTRGNQYGLVQTSSFLQCSGLKFDKSENFQITLQTNTALTNVLELRSLYYLSGRMIALNDGTTPVLTYNHDTLATVIETAPENFDFINRATLTGLGVVTHRQEVATDNADSGNNLEARSHRKFTIKYIIPGSRYFIKTHPIYQVGREVHIVGRIVDFEMESHIAVVLVTSVSLTSGHQAVKPNPPGLATPSGSGGRQITTFTGPLAATTPSIPAEKSGFSTPSPARQSKKKNKTVKVSSPSPNESVSKKLKGKAKAPVETDSESNDSTSDSDSDDTEVDEAEPPPKLPKRGRPRREVVKQAAKTMPKK</sequence>
<evidence type="ECO:0000256" key="1">
    <source>
        <dbReference type="SAM" id="MobiDB-lite"/>
    </source>
</evidence>
<dbReference type="AlphaFoldDB" id="A0A2S4WN91"/>
<feature type="region of interest" description="Disordered" evidence="1">
    <location>
        <begin position="201"/>
        <end position="334"/>
    </location>
</feature>
<proteinExistence type="predicted"/>
<reference evidence="3" key="3">
    <citation type="journal article" date="2018" name="Mol. Plant Microbe Interact.">
        <title>Genome sequence resources for the wheat stripe rust pathogen (Puccinia striiformis f. sp. tritici) and the barley stripe rust pathogen (Puccinia striiformis f. sp. hordei).</title>
        <authorList>
            <person name="Xia C."/>
            <person name="Wang M."/>
            <person name="Yin C."/>
            <person name="Cornejo O.E."/>
            <person name="Hulbert S.H."/>
            <person name="Chen X."/>
        </authorList>
    </citation>
    <scope>NUCLEOTIDE SEQUENCE [LARGE SCALE GENOMIC DNA]</scope>
    <source>
        <strain evidence="3">93TX-2</strain>
    </source>
</reference>
<reference evidence="3" key="2">
    <citation type="journal article" date="2018" name="BMC Genomics">
        <title>Genomic insights into host adaptation between the wheat stripe rust pathogen (Puccinia striiformis f. sp. tritici) and the barley stripe rust pathogen (Puccinia striiformis f. sp. hordei).</title>
        <authorList>
            <person name="Xia C."/>
            <person name="Wang M."/>
            <person name="Yin C."/>
            <person name="Cornejo O.E."/>
            <person name="Hulbert S.H."/>
            <person name="Chen X."/>
        </authorList>
    </citation>
    <scope>NUCLEOTIDE SEQUENCE [LARGE SCALE GENOMIC DNA]</scope>
    <source>
        <strain evidence="3">93TX-2</strain>
    </source>
</reference>
<dbReference type="EMBL" id="PKSM01000003">
    <property type="protein sequence ID" value="POW23238.1"/>
    <property type="molecule type" value="Genomic_DNA"/>
</dbReference>
<reference evidence="2 3" key="1">
    <citation type="submission" date="2017-12" db="EMBL/GenBank/DDBJ databases">
        <title>Gene loss provides genomic basis for host adaptation in cereal stripe rust fungi.</title>
        <authorList>
            <person name="Xia C."/>
        </authorList>
    </citation>
    <scope>NUCLEOTIDE SEQUENCE [LARGE SCALE GENOMIC DNA]</scope>
    <source>
        <strain evidence="2 3">93TX-2</strain>
    </source>
</reference>